<keyword evidence="1" id="KW-0548">Nucleotidyltransferase</keyword>
<evidence type="ECO:0000313" key="1">
    <source>
        <dbReference type="EMBL" id="KAF0702871.1"/>
    </source>
</evidence>
<organism evidence="1 2">
    <name type="scientific">Aphis craccivora</name>
    <name type="common">Cowpea aphid</name>
    <dbReference type="NCBI Taxonomy" id="307492"/>
    <lineage>
        <taxon>Eukaryota</taxon>
        <taxon>Metazoa</taxon>
        <taxon>Ecdysozoa</taxon>
        <taxon>Arthropoda</taxon>
        <taxon>Hexapoda</taxon>
        <taxon>Insecta</taxon>
        <taxon>Pterygota</taxon>
        <taxon>Neoptera</taxon>
        <taxon>Paraneoptera</taxon>
        <taxon>Hemiptera</taxon>
        <taxon>Sternorrhyncha</taxon>
        <taxon>Aphidomorpha</taxon>
        <taxon>Aphidoidea</taxon>
        <taxon>Aphididae</taxon>
        <taxon>Aphidini</taxon>
        <taxon>Aphis</taxon>
        <taxon>Aphis</taxon>
    </lineage>
</organism>
<dbReference type="Proteomes" id="UP000478052">
    <property type="component" value="Unassembled WGS sequence"/>
</dbReference>
<proteinExistence type="predicted"/>
<comment type="caution">
    <text evidence="1">The sequence shown here is derived from an EMBL/GenBank/DDBJ whole genome shotgun (WGS) entry which is preliminary data.</text>
</comment>
<keyword evidence="1" id="KW-0695">RNA-directed DNA polymerase</keyword>
<accession>A0A6G0VN71</accession>
<dbReference type="AlphaFoldDB" id="A0A6G0VN71"/>
<keyword evidence="2" id="KW-1185">Reference proteome</keyword>
<keyword evidence="1" id="KW-0808">Transferase</keyword>
<name>A0A6G0VN71_APHCR</name>
<protein>
    <submittedName>
        <fullName evidence="1">Reverse transcriptase domain-containing protein</fullName>
    </submittedName>
</protein>
<evidence type="ECO:0000313" key="2">
    <source>
        <dbReference type="Proteomes" id="UP000478052"/>
    </source>
</evidence>
<gene>
    <name evidence="1" type="ORF">FWK35_00031972</name>
</gene>
<dbReference type="EMBL" id="VUJU01014134">
    <property type="protein sequence ID" value="KAF0702871.1"/>
    <property type="molecule type" value="Genomic_DNA"/>
</dbReference>
<sequence>MTFMRISKTYFIIVIAHGVTCRYVNEIFSQFHDSVTEMEQQFNTMNNYFATVSDKMLLEKPVIEDSWNQVQIGQIELGNLNASIHGKLFLYADDTALMISESIIFDQHMKWDNQIQSFVMGYEISTRYQG</sequence>
<reference evidence="1 2" key="1">
    <citation type="submission" date="2019-08" db="EMBL/GenBank/DDBJ databases">
        <title>Whole genome of Aphis craccivora.</title>
        <authorList>
            <person name="Voronova N.V."/>
            <person name="Shulinski R.S."/>
            <person name="Bandarenka Y.V."/>
            <person name="Zhorov D.G."/>
            <person name="Warner D."/>
        </authorList>
    </citation>
    <scope>NUCLEOTIDE SEQUENCE [LARGE SCALE GENOMIC DNA]</scope>
    <source>
        <strain evidence="1">180601</strain>
        <tissue evidence="1">Whole Body</tissue>
    </source>
</reference>
<dbReference type="GO" id="GO:0003964">
    <property type="term" value="F:RNA-directed DNA polymerase activity"/>
    <property type="evidence" value="ECO:0007669"/>
    <property type="project" value="UniProtKB-KW"/>
</dbReference>